<dbReference type="RefSeq" id="WP_390230207.1">
    <property type="nucleotide sequence ID" value="NZ_JBHSCN010000006.1"/>
</dbReference>
<keyword evidence="3" id="KW-1185">Reference proteome</keyword>
<organism evidence="2 3">
    <name type="scientific">Gryllotalpicola reticulitermitis</name>
    <dbReference type="NCBI Taxonomy" id="1184153"/>
    <lineage>
        <taxon>Bacteria</taxon>
        <taxon>Bacillati</taxon>
        <taxon>Actinomycetota</taxon>
        <taxon>Actinomycetes</taxon>
        <taxon>Micrococcales</taxon>
        <taxon>Microbacteriaceae</taxon>
        <taxon>Gryllotalpicola</taxon>
    </lineage>
</organism>
<accession>A0ABV8QB39</accession>
<name>A0ABV8QB39_9MICO</name>
<dbReference type="EMBL" id="JBHSCN010000006">
    <property type="protein sequence ID" value="MFC4244529.1"/>
    <property type="molecule type" value="Genomic_DNA"/>
</dbReference>
<protein>
    <submittedName>
        <fullName evidence="2">Uncharacterized protein</fullName>
    </submittedName>
</protein>
<comment type="caution">
    <text evidence="2">The sequence shown here is derived from an EMBL/GenBank/DDBJ whole genome shotgun (WGS) entry which is preliminary data.</text>
</comment>
<evidence type="ECO:0000313" key="3">
    <source>
        <dbReference type="Proteomes" id="UP001595900"/>
    </source>
</evidence>
<evidence type="ECO:0000313" key="2">
    <source>
        <dbReference type="EMBL" id="MFC4244529.1"/>
    </source>
</evidence>
<evidence type="ECO:0000256" key="1">
    <source>
        <dbReference type="SAM" id="MobiDB-lite"/>
    </source>
</evidence>
<gene>
    <name evidence="2" type="ORF">ACFOYW_14220</name>
</gene>
<feature type="compositionally biased region" description="Polar residues" evidence="1">
    <location>
        <begin position="1"/>
        <end position="11"/>
    </location>
</feature>
<dbReference type="Proteomes" id="UP001595900">
    <property type="component" value="Unassembled WGS sequence"/>
</dbReference>
<proteinExistence type="predicted"/>
<feature type="compositionally biased region" description="Basic and acidic residues" evidence="1">
    <location>
        <begin position="82"/>
        <end position="108"/>
    </location>
</feature>
<sequence>MRPSEAENNTHVADKQRSRERDIRSGDGPEEPSFEARSAATARLRDRDDDDRDSEHSGRQQEQGNRHQGLARCGGERVPPGRGHDLKYQISRAEHDRAAEPTVKSEHR</sequence>
<feature type="region of interest" description="Disordered" evidence="1">
    <location>
        <begin position="1"/>
        <end position="108"/>
    </location>
</feature>
<feature type="compositionally biased region" description="Basic and acidic residues" evidence="1">
    <location>
        <begin position="12"/>
        <end position="27"/>
    </location>
</feature>
<feature type="compositionally biased region" description="Basic and acidic residues" evidence="1">
    <location>
        <begin position="43"/>
        <end position="59"/>
    </location>
</feature>
<reference evidence="3" key="1">
    <citation type="journal article" date="2019" name="Int. J. Syst. Evol. Microbiol.">
        <title>The Global Catalogue of Microorganisms (GCM) 10K type strain sequencing project: providing services to taxonomists for standard genome sequencing and annotation.</title>
        <authorList>
            <consortium name="The Broad Institute Genomics Platform"/>
            <consortium name="The Broad Institute Genome Sequencing Center for Infectious Disease"/>
            <person name="Wu L."/>
            <person name="Ma J."/>
        </authorList>
    </citation>
    <scope>NUCLEOTIDE SEQUENCE [LARGE SCALE GENOMIC DNA]</scope>
    <source>
        <strain evidence="3">CGMCC 1.10363</strain>
    </source>
</reference>